<gene>
    <name evidence="1" type="ORF">H5410_002108</name>
</gene>
<organism evidence="1 2">
    <name type="scientific">Solanum commersonii</name>
    <name type="common">Commerson's wild potato</name>
    <name type="synonym">Commerson's nightshade</name>
    <dbReference type="NCBI Taxonomy" id="4109"/>
    <lineage>
        <taxon>Eukaryota</taxon>
        <taxon>Viridiplantae</taxon>
        <taxon>Streptophyta</taxon>
        <taxon>Embryophyta</taxon>
        <taxon>Tracheophyta</taxon>
        <taxon>Spermatophyta</taxon>
        <taxon>Magnoliopsida</taxon>
        <taxon>eudicotyledons</taxon>
        <taxon>Gunneridae</taxon>
        <taxon>Pentapetalae</taxon>
        <taxon>asterids</taxon>
        <taxon>lamiids</taxon>
        <taxon>Solanales</taxon>
        <taxon>Solanaceae</taxon>
        <taxon>Solanoideae</taxon>
        <taxon>Solaneae</taxon>
        <taxon>Solanum</taxon>
    </lineage>
</organism>
<protein>
    <submittedName>
        <fullName evidence="1">Uncharacterized protein</fullName>
    </submittedName>
</protein>
<comment type="caution">
    <text evidence="1">The sequence shown here is derived from an EMBL/GenBank/DDBJ whole genome shotgun (WGS) entry which is preliminary data.</text>
</comment>
<proteinExistence type="predicted"/>
<evidence type="ECO:0000313" key="1">
    <source>
        <dbReference type="EMBL" id="KAG5630391.1"/>
    </source>
</evidence>
<evidence type="ECO:0000313" key="2">
    <source>
        <dbReference type="Proteomes" id="UP000824120"/>
    </source>
</evidence>
<dbReference type="Proteomes" id="UP000824120">
    <property type="component" value="Chromosome 1"/>
</dbReference>
<reference evidence="1 2" key="1">
    <citation type="submission" date="2020-09" db="EMBL/GenBank/DDBJ databases">
        <title>De no assembly of potato wild relative species, Solanum commersonii.</title>
        <authorList>
            <person name="Cho K."/>
        </authorList>
    </citation>
    <scope>NUCLEOTIDE SEQUENCE [LARGE SCALE GENOMIC DNA]</scope>
    <source>
        <strain evidence="1">LZ3.2</strain>
        <tissue evidence="1">Leaf</tissue>
    </source>
</reference>
<accession>A0A9J6B1Y6</accession>
<name>A0A9J6B1Y6_SOLCO</name>
<dbReference type="AlphaFoldDB" id="A0A9J6B1Y6"/>
<dbReference type="EMBL" id="JACXVP010000001">
    <property type="protein sequence ID" value="KAG5630391.1"/>
    <property type="molecule type" value="Genomic_DNA"/>
</dbReference>
<sequence>MSLGQQQAQVNAIGGDHIIEVCGANPNSINFVGNAQHGGGHQNYGNSYNPVDEIIQTFLGEEIKINRIVRTNIDPKGMRMAMNNRSNEISLVISKAT</sequence>
<keyword evidence="2" id="KW-1185">Reference proteome</keyword>